<proteinExistence type="inferred from homology"/>
<keyword evidence="3" id="KW-0663">Pyridoxal phosphate</keyword>
<dbReference type="PANTHER" id="PTHR43780">
    <property type="entry name" value="1-AMINOCYCLOPROPANE-1-CARBOXYLATE DEAMINASE-RELATED"/>
    <property type="match status" value="1"/>
</dbReference>
<gene>
    <name evidence="5" type="ORF">MNBD_GAMMA16-1763</name>
</gene>
<dbReference type="InterPro" id="IPR001926">
    <property type="entry name" value="TrpB-like_PALP"/>
</dbReference>
<accession>A0A3B0YX10</accession>
<dbReference type="Gene3D" id="3.40.50.1100">
    <property type="match status" value="2"/>
</dbReference>
<sequence length="296" mass="33557">MAKQNFILPSPIQELHSPLLEQKSVRLFIKRDDLIHPVISGNKWRKLKFNLIEAKRQQLPFLTFGGAYSNHIHAVAGAGKLFDIRTIGIIRGEENLPLNPTLQFAKNQGMKLHYISRKDYRQKNNPELYNQFKKLFGPYYLVPEGGSNSLALPGVAEIITELDQQLNYDSVVTACGTGGTIAGLLSSKSKKHFLGIAVLKGADFLRKDVKALYSPSKQQSWDINLDYHFGGYAKYNKTLLEFITEFEETFQIKIEPIYTAKMFYGLFDLIEKNTFKKNSTIIALHTGGLQGIKKNR</sequence>
<evidence type="ECO:0000256" key="3">
    <source>
        <dbReference type="ARBA" id="ARBA00022898"/>
    </source>
</evidence>
<evidence type="ECO:0000256" key="1">
    <source>
        <dbReference type="ARBA" id="ARBA00001933"/>
    </source>
</evidence>
<protein>
    <submittedName>
        <fullName evidence="5">Pyridoxal phosphate-dependent deaminase, putative</fullName>
    </submittedName>
</protein>
<dbReference type="GO" id="GO:0019148">
    <property type="term" value="F:D-cysteine desulfhydrase activity"/>
    <property type="evidence" value="ECO:0007669"/>
    <property type="project" value="TreeGrafter"/>
</dbReference>
<comment type="similarity">
    <text evidence="2">Belongs to the ACC deaminase/D-cysteine desulfhydrase family.</text>
</comment>
<name>A0A3B0YX10_9ZZZZ</name>
<dbReference type="PANTHER" id="PTHR43780:SF2">
    <property type="entry name" value="1-AMINOCYCLOPROPANE-1-CARBOXYLATE DEAMINASE-RELATED"/>
    <property type="match status" value="1"/>
</dbReference>
<feature type="domain" description="Tryptophan synthase beta chain-like PALP" evidence="4">
    <location>
        <begin position="7"/>
        <end position="287"/>
    </location>
</feature>
<dbReference type="InterPro" id="IPR027278">
    <property type="entry name" value="ACCD_DCysDesulf"/>
</dbReference>
<evidence type="ECO:0000313" key="5">
    <source>
        <dbReference type="EMBL" id="VAW83941.1"/>
    </source>
</evidence>
<dbReference type="EMBL" id="UOFO01000030">
    <property type="protein sequence ID" value="VAW83941.1"/>
    <property type="molecule type" value="Genomic_DNA"/>
</dbReference>
<dbReference type="PIRSF" id="PIRSF006278">
    <property type="entry name" value="ACCD_DCysDesulf"/>
    <property type="match status" value="1"/>
</dbReference>
<dbReference type="SUPFAM" id="SSF53686">
    <property type="entry name" value="Tryptophan synthase beta subunit-like PLP-dependent enzymes"/>
    <property type="match status" value="1"/>
</dbReference>
<evidence type="ECO:0000259" key="4">
    <source>
        <dbReference type="Pfam" id="PF00291"/>
    </source>
</evidence>
<organism evidence="5">
    <name type="scientific">hydrothermal vent metagenome</name>
    <dbReference type="NCBI Taxonomy" id="652676"/>
    <lineage>
        <taxon>unclassified sequences</taxon>
        <taxon>metagenomes</taxon>
        <taxon>ecological metagenomes</taxon>
    </lineage>
</organism>
<comment type="cofactor">
    <cofactor evidence="1">
        <name>pyridoxal 5'-phosphate</name>
        <dbReference type="ChEBI" id="CHEBI:597326"/>
    </cofactor>
</comment>
<dbReference type="InterPro" id="IPR036052">
    <property type="entry name" value="TrpB-like_PALP_sf"/>
</dbReference>
<dbReference type="AlphaFoldDB" id="A0A3B0YX10"/>
<evidence type="ECO:0000256" key="2">
    <source>
        <dbReference type="ARBA" id="ARBA00008639"/>
    </source>
</evidence>
<dbReference type="Pfam" id="PF00291">
    <property type="entry name" value="PALP"/>
    <property type="match status" value="1"/>
</dbReference>
<reference evidence="5" key="1">
    <citation type="submission" date="2018-06" db="EMBL/GenBank/DDBJ databases">
        <authorList>
            <person name="Zhirakovskaya E."/>
        </authorList>
    </citation>
    <scope>NUCLEOTIDE SEQUENCE</scope>
</reference>